<dbReference type="InterPro" id="IPR001296">
    <property type="entry name" value="Glyco_trans_1"/>
</dbReference>
<sequence length="523" mass="55757">MPPIRVLMVTAEAYPLAKTGGLGDAVTGMALAMGTAGQDVQVLLPAYPGVVDGLSRARTVARLPDLPGGPATLVRGHCRSSGLRVLALCNDALYDRVSPYVDGEGKEHPDNALRFAALSHAASCIAQGLPGLDAPHVVHAHDWHAGLVPLLMHAAGVRGVRTVLTLHNMAFQGAFDMAWADAIHLPRIYRNTQHAVAWDRLNFLKAGILHADRVTTVSHHYAQEILTPAFGCGLDSVLASRGDALISIPNGIDAHEWDPARDPALGEDRYSARDTRPKTRCKAVLQHAFGLHATEDSVILALGSRLTHQKMADVAVQALPRALDAHPRLQVAAIGCGDPAMEAALAELAQRYPGRCGVHIGYDETLAHRLHAGADILLHGSRFEPFGLTPLYAMRYGTIPIGSRVGGMVDTIRDPGQEAPLEAMRCATGVLFEGDSVDAMTAAIDRTLCLQQRPALWRAIQRNAMTANFSWDHAVERYAALYRDLVGDLAEAVAPRVAARPKPSSLLALPAPGLADDAIPAAA</sequence>
<dbReference type="Pfam" id="PF08323">
    <property type="entry name" value="Glyco_transf_5"/>
    <property type="match status" value="1"/>
</dbReference>
<dbReference type="Pfam" id="PF00534">
    <property type="entry name" value="Glycos_transf_1"/>
    <property type="match status" value="1"/>
</dbReference>
<evidence type="ECO:0000259" key="6">
    <source>
        <dbReference type="Pfam" id="PF00534"/>
    </source>
</evidence>
<dbReference type="AlphaFoldDB" id="A0A484SQV5"/>
<organism evidence="8">
    <name type="scientific">plant metagenome</name>
    <dbReference type="NCBI Taxonomy" id="1297885"/>
    <lineage>
        <taxon>unclassified sequences</taxon>
        <taxon>metagenomes</taxon>
        <taxon>organismal metagenomes</taxon>
    </lineage>
</organism>
<reference evidence="8" key="1">
    <citation type="submission" date="2019-03" db="EMBL/GenBank/DDBJ databases">
        <authorList>
            <person name="Danneels B."/>
        </authorList>
    </citation>
    <scope>NUCLEOTIDE SEQUENCE</scope>
</reference>
<dbReference type="NCBIfam" id="NF001899">
    <property type="entry name" value="PRK00654.1-2"/>
    <property type="match status" value="1"/>
</dbReference>
<comment type="catalytic activity">
    <reaction evidence="1">
        <text>[(1-&gt;4)-alpha-D-glucosyl](n) + ADP-alpha-D-glucose = [(1-&gt;4)-alpha-D-glucosyl](n+1) + ADP + H(+)</text>
        <dbReference type="Rhea" id="RHEA:18189"/>
        <dbReference type="Rhea" id="RHEA-COMP:9584"/>
        <dbReference type="Rhea" id="RHEA-COMP:9587"/>
        <dbReference type="ChEBI" id="CHEBI:15378"/>
        <dbReference type="ChEBI" id="CHEBI:15444"/>
        <dbReference type="ChEBI" id="CHEBI:57498"/>
        <dbReference type="ChEBI" id="CHEBI:456216"/>
        <dbReference type="EC" id="2.4.1.21"/>
    </reaction>
</comment>
<dbReference type="PANTHER" id="PTHR45825:SF11">
    <property type="entry name" value="ALPHA AMYLASE DOMAIN-CONTAINING PROTEIN"/>
    <property type="match status" value="1"/>
</dbReference>
<comment type="similarity">
    <text evidence="2">Belongs to the glycosyltransferase 1 family. Bacterial/plant glycogen synthase subfamily.</text>
</comment>
<dbReference type="PANTHER" id="PTHR45825">
    <property type="entry name" value="GRANULE-BOUND STARCH SYNTHASE 1, CHLOROPLASTIC/AMYLOPLASTIC"/>
    <property type="match status" value="1"/>
</dbReference>
<dbReference type="Gene3D" id="3.40.50.2000">
    <property type="entry name" value="Glycogen Phosphorylase B"/>
    <property type="match status" value="2"/>
</dbReference>
<gene>
    <name evidence="8" type="ORF">DAR3_0630</name>
</gene>
<dbReference type="CDD" id="cd03791">
    <property type="entry name" value="GT5_Glycogen_synthase_DULL1-like"/>
    <property type="match status" value="1"/>
</dbReference>
<evidence type="ECO:0000256" key="2">
    <source>
        <dbReference type="ARBA" id="ARBA00010281"/>
    </source>
</evidence>
<proteinExistence type="inferred from homology"/>
<accession>A0A484SQV5</accession>
<dbReference type="GO" id="GO:0009011">
    <property type="term" value="F:alpha-1,4-glucan glucosyltransferase (ADP-glucose donor) activity"/>
    <property type="evidence" value="ECO:0007669"/>
    <property type="project" value="UniProtKB-EC"/>
</dbReference>
<dbReference type="EMBL" id="CAADIJ010000003">
    <property type="protein sequence ID" value="VFR64231.1"/>
    <property type="molecule type" value="Genomic_DNA"/>
</dbReference>
<name>A0A484SQV5_9ZZZZ</name>
<dbReference type="HAMAP" id="MF_00484">
    <property type="entry name" value="Glycogen_synth"/>
    <property type="match status" value="1"/>
</dbReference>
<dbReference type="InterPro" id="IPR011835">
    <property type="entry name" value="GS/SS"/>
</dbReference>
<keyword evidence="4 8" id="KW-0328">Glycosyltransferase</keyword>
<evidence type="ECO:0000313" key="8">
    <source>
        <dbReference type="EMBL" id="VFR64231.1"/>
    </source>
</evidence>
<evidence type="ECO:0000256" key="1">
    <source>
        <dbReference type="ARBA" id="ARBA00001478"/>
    </source>
</evidence>
<feature type="domain" description="Starch synthase catalytic" evidence="7">
    <location>
        <begin position="5"/>
        <end position="239"/>
    </location>
</feature>
<evidence type="ECO:0000259" key="7">
    <source>
        <dbReference type="Pfam" id="PF08323"/>
    </source>
</evidence>
<dbReference type="SUPFAM" id="SSF53756">
    <property type="entry name" value="UDP-Glycosyltransferase/glycogen phosphorylase"/>
    <property type="match status" value="1"/>
</dbReference>
<evidence type="ECO:0000256" key="4">
    <source>
        <dbReference type="ARBA" id="ARBA00022676"/>
    </source>
</evidence>
<dbReference type="EC" id="2.4.1.21" evidence="3"/>
<dbReference type="InterPro" id="IPR013534">
    <property type="entry name" value="Starch_synth_cat_dom"/>
</dbReference>
<keyword evidence="5 8" id="KW-0808">Transferase</keyword>
<feature type="domain" description="Glycosyl transferase family 1" evidence="6">
    <location>
        <begin position="295"/>
        <end position="453"/>
    </location>
</feature>
<protein>
    <recommendedName>
        <fullName evidence="3">starch synthase</fullName>
        <ecNumber evidence="3">2.4.1.21</ecNumber>
    </recommendedName>
</protein>
<dbReference type="NCBIfam" id="TIGR02095">
    <property type="entry name" value="glgA"/>
    <property type="match status" value="1"/>
</dbReference>
<evidence type="ECO:0000256" key="5">
    <source>
        <dbReference type="ARBA" id="ARBA00022679"/>
    </source>
</evidence>
<dbReference type="GO" id="GO:0004373">
    <property type="term" value="F:alpha-1,4-glucan glucosyltransferase (UDP-glucose donor) activity"/>
    <property type="evidence" value="ECO:0007669"/>
    <property type="project" value="InterPro"/>
</dbReference>
<evidence type="ECO:0000256" key="3">
    <source>
        <dbReference type="ARBA" id="ARBA00012588"/>
    </source>
</evidence>